<accession>A0A9D1LTR7</accession>
<dbReference type="EMBL" id="DVND01000012">
    <property type="protein sequence ID" value="HIU47831.1"/>
    <property type="molecule type" value="Genomic_DNA"/>
</dbReference>
<organism evidence="1 2">
    <name type="scientific">Candidatus Avimonoglobus intestinipullorum</name>
    <dbReference type="NCBI Taxonomy" id="2840699"/>
    <lineage>
        <taxon>Bacteria</taxon>
        <taxon>Bacillati</taxon>
        <taxon>Bacillota</taxon>
        <taxon>Clostridia</taxon>
        <taxon>Eubacteriales</taxon>
        <taxon>Candidatus Avimonoglobus</taxon>
    </lineage>
</organism>
<sequence length="63" mass="7042">MDHILSELPMGLGMALAQNMRALECFAAMTPEEQRAVINKTHTIHSKQEMRDYVAGIADQTIL</sequence>
<evidence type="ECO:0000313" key="2">
    <source>
        <dbReference type="Proteomes" id="UP000824111"/>
    </source>
</evidence>
<dbReference type="Proteomes" id="UP000824111">
    <property type="component" value="Unassembled WGS sequence"/>
</dbReference>
<protein>
    <submittedName>
        <fullName evidence="1">Uncharacterized protein</fullName>
    </submittedName>
</protein>
<comment type="caution">
    <text evidence="1">The sequence shown here is derived from an EMBL/GenBank/DDBJ whole genome shotgun (WGS) entry which is preliminary data.</text>
</comment>
<proteinExistence type="predicted"/>
<name>A0A9D1LTR7_9FIRM</name>
<gene>
    <name evidence="1" type="ORF">IAB04_00545</name>
</gene>
<reference evidence="1" key="1">
    <citation type="submission" date="2020-10" db="EMBL/GenBank/DDBJ databases">
        <authorList>
            <person name="Gilroy R."/>
        </authorList>
    </citation>
    <scope>NUCLEOTIDE SEQUENCE</scope>
    <source>
        <strain evidence="1">ChiSjej4B22-9803</strain>
    </source>
</reference>
<reference evidence="1" key="2">
    <citation type="journal article" date="2021" name="PeerJ">
        <title>Extensive microbial diversity within the chicken gut microbiome revealed by metagenomics and culture.</title>
        <authorList>
            <person name="Gilroy R."/>
            <person name="Ravi A."/>
            <person name="Getino M."/>
            <person name="Pursley I."/>
            <person name="Horton D.L."/>
            <person name="Alikhan N.F."/>
            <person name="Baker D."/>
            <person name="Gharbi K."/>
            <person name="Hall N."/>
            <person name="Watson M."/>
            <person name="Adriaenssens E.M."/>
            <person name="Foster-Nyarko E."/>
            <person name="Jarju S."/>
            <person name="Secka A."/>
            <person name="Antonio M."/>
            <person name="Oren A."/>
            <person name="Chaudhuri R.R."/>
            <person name="La Ragione R."/>
            <person name="Hildebrand F."/>
            <person name="Pallen M.J."/>
        </authorList>
    </citation>
    <scope>NUCLEOTIDE SEQUENCE</scope>
    <source>
        <strain evidence="1">ChiSjej4B22-9803</strain>
    </source>
</reference>
<evidence type="ECO:0000313" key="1">
    <source>
        <dbReference type="EMBL" id="HIU47831.1"/>
    </source>
</evidence>
<dbReference type="AlphaFoldDB" id="A0A9D1LTR7"/>